<evidence type="ECO:0000259" key="2">
    <source>
        <dbReference type="Pfam" id="PF01648"/>
    </source>
</evidence>
<dbReference type="EMBL" id="NPEX01000232">
    <property type="protein sequence ID" value="RAI40467.1"/>
    <property type="molecule type" value="Genomic_DNA"/>
</dbReference>
<dbReference type="Proteomes" id="UP000249130">
    <property type="component" value="Unassembled WGS sequence"/>
</dbReference>
<dbReference type="Pfam" id="PF01648">
    <property type="entry name" value="ACPS"/>
    <property type="match status" value="1"/>
</dbReference>
<feature type="domain" description="4'-phosphopantetheinyl transferase" evidence="2">
    <location>
        <begin position="4"/>
        <end position="75"/>
    </location>
</feature>
<reference evidence="3 4" key="1">
    <citation type="submission" date="2017-07" db="EMBL/GenBank/DDBJ databases">
        <title>Draft Genome Sequences of Select Purple Nonsulfur Bacteria.</title>
        <authorList>
            <person name="Lasarre B."/>
            <person name="Mckinlay J.B."/>
        </authorList>
    </citation>
    <scope>NUCLEOTIDE SEQUENCE [LARGE SCALE GENOMIC DNA]</scope>
    <source>
        <strain evidence="3 4">DSM 5909</strain>
    </source>
</reference>
<evidence type="ECO:0000313" key="3">
    <source>
        <dbReference type="EMBL" id="RAI40467.1"/>
    </source>
</evidence>
<protein>
    <recommendedName>
        <fullName evidence="2">4'-phosphopantetheinyl transferase domain-containing protein</fullName>
    </recommendedName>
</protein>
<dbReference type="InterPro" id="IPR008278">
    <property type="entry name" value="4-PPantetheinyl_Trfase_dom"/>
</dbReference>
<comment type="caution">
    <text evidence="3">The sequence shown here is derived from an EMBL/GenBank/DDBJ whole genome shotgun (WGS) entry which is preliminary data.</text>
</comment>
<dbReference type="SUPFAM" id="SSF56214">
    <property type="entry name" value="4'-phosphopantetheinyl transferase"/>
    <property type="match status" value="1"/>
</dbReference>
<gene>
    <name evidence="3" type="ORF">CH341_23745</name>
</gene>
<dbReference type="InterPro" id="IPR037143">
    <property type="entry name" value="4-PPantetheinyl_Trfase_dom_sf"/>
</dbReference>
<dbReference type="OrthoDB" id="517356at2"/>
<proteinExistence type="predicted"/>
<sequence>MIVGVGVDLCRVDRIRRSVDRFGKDWLDEVFTDAEQARLGPGEQLVQRAAMGFALKEACSKTIGTGFAGGNRRHNFLVNIDGLGCSIRLTGAARRRAVNLCGTSALVQLRTHIRSTAWVSALAVLEVGSSRSWIGCTDLLSLLPD</sequence>
<dbReference type="GO" id="GO:0008897">
    <property type="term" value="F:holo-[acyl-carrier-protein] synthase activity"/>
    <property type="evidence" value="ECO:0007669"/>
    <property type="project" value="InterPro"/>
</dbReference>
<name>A0A327KPY6_9BRAD</name>
<keyword evidence="4" id="KW-1185">Reference proteome</keyword>
<organism evidence="3 4">
    <name type="scientific">Rhodoplanes roseus</name>
    <dbReference type="NCBI Taxonomy" id="29409"/>
    <lineage>
        <taxon>Bacteria</taxon>
        <taxon>Pseudomonadati</taxon>
        <taxon>Pseudomonadota</taxon>
        <taxon>Alphaproteobacteria</taxon>
        <taxon>Hyphomicrobiales</taxon>
        <taxon>Nitrobacteraceae</taxon>
        <taxon>Rhodoplanes</taxon>
    </lineage>
</organism>
<dbReference type="RefSeq" id="WP_111421492.1">
    <property type="nucleotide sequence ID" value="NZ_NPEX01000232.1"/>
</dbReference>
<evidence type="ECO:0000256" key="1">
    <source>
        <dbReference type="ARBA" id="ARBA00022679"/>
    </source>
</evidence>
<evidence type="ECO:0000313" key="4">
    <source>
        <dbReference type="Proteomes" id="UP000249130"/>
    </source>
</evidence>
<accession>A0A327KPY6</accession>
<dbReference type="Gene3D" id="3.90.470.20">
    <property type="entry name" value="4'-phosphopantetheinyl transferase domain"/>
    <property type="match status" value="1"/>
</dbReference>
<dbReference type="AlphaFoldDB" id="A0A327KPY6"/>
<dbReference type="GO" id="GO:0000287">
    <property type="term" value="F:magnesium ion binding"/>
    <property type="evidence" value="ECO:0007669"/>
    <property type="project" value="InterPro"/>
</dbReference>
<keyword evidence="1" id="KW-0808">Transferase</keyword>